<name>A0AAD5MHZ0_PARTN</name>
<organism evidence="1 2">
    <name type="scientific">Parelaphostrongylus tenuis</name>
    <name type="common">Meningeal worm</name>
    <dbReference type="NCBI Taxonomy" id="148309"/>
    <lineage>
        <taxon>Eukaryota</taxon>
        <taxon>Metazoa</taxon>
        <taxon>Ecdysozoa</taxon>
        <taxon>Nematoda</taxon>
        <taxon>Chromadorea</taxon>
        <taxon>Rhabditida</taxon>
        <taxon>Rhabditina</taxon>
        <taxon>Rhabditomorpha</taxon>
        <taxon>Strongyloidea</taxon>
        <taxon>Metastrongylidae</taxon>
        <taxon>Parelaphostrongylus</taxon>
    </lineage>
</organism>
<gene>
    <name evidence="1" type="ORF">KIN20_017474</name>
</gene>
<proteinExistence type="predicted"/>
<keyword evidence="2" id="KW-1185">Reference proteome</keyword>
<reference evidence="1" key="1">
    <citation type="submission" date="2021-06" db="EMBL/GenBank/DDBJ databases">
        <title>Parelaphostrongylus tenuis whole genome reference sequence.</title>
        <authorList>
            <person name="Garwood T.J."/>
            <person name="Larsen P.A."/>
            <person name="Fountain-Jones N.M."/>
            <person name="Garbe J.R."/>
            <person name="Macchietto M.G."/>
            <person name="Kania S.A."/>
            <person name="Gerhold R.W."/>
            <person name="Richards J.E."/>
            <person name="Wolf T.M."/>
        </authorList>
    </citation>
    <scope>NUCLEOTIDE SEQUENCE</scope>
    <source>
        <strain evidence="1">MNPRO001-30</strain>
        <tissue evidence="1">Meninges</tissue>
    </source>
</reference>
<sequence>MSTKMVGTKSARQTGGRTKRCNVTARGCHSISKLSRRVDNLTDQESWYKEVFHNYNARRSTASSQEGKSTNSAALQCDAIRHNLTHLYKRGVKSVTLDNLPDQNAYIAAPIVVIDVIIATKNVCEKLIANSSVDSRRSRLIDRWSLRRLRRRLTSVCLSAISADIYRYNITEKNDFKGCQEEIAQIVRDALEPLADPANVTNLHDVSAEGYSRHSHMLMHPRSPLEKQRGKTIAGISYEQGRIDIMQETK</sequence>
<protein>
    <submittedName>
        <fullName evidence="1">Uncharacterized protein</fullName>
    </submittedName>
</protein>
<accession>A0AAD5MHZ0</accession>
<evidence type="ECO:0000313" key="1">
    <source>
        <dbReference type="EMBL" id="KAJ1358907.1"/>
    </source>
</evidence>
<comment type="caution">
    <text evidence="1">The sequence shown here is derived from an EMBL/GenBank/DDBJ whole genome shotgun (WGS) entry which is preliminary data.</text>
</comment>
<dbReference type="EMBL" id="JAHQIW010003510">
    <property type="protein sequence ID" value="KAJ1358907.1"/>
    <property type="molecule type" value="Genomic_DNA"/>
</dbReference>
<evidence type="ECO:0000313" key="2">
    <source>
        <dbReference type="Proteomes" id="UP001196413"/>
    </source>
</evidence>
<dbReference type="AlphaFoldDB" id="A0AAD5MHZ0"/>
<dbReference type="Proteomes" id="UP001196413">
    <property type="component" value="Unassembled WGS sequence"/>
</dbReference>